<organism evidence="1 2">
    <name type="scientific">Mycena alexandri</name>
    <dbReference type="NCBI Taxonomy" id="1745969"/>
    <lineage>
        <taxon>Eukaryota</taxon>
        <taxon>Fungi</taxon>
        <taxon>Dikarya</taxon>
        <taxon>Basidiomycota</taxon>
        <taxon>Agaricomycotina</taxon>
        <taxon>Agaricomycetes</taxon>
        <taxon>Agaricomycetidae</taxon>
        <taxon>Agaricales</taxon>
        <taxon>Marasmiineae</taxon>
        <taxon>Mycenaceae</taxon>
        <taxon>Mycena</taxon>
    </lineage>
</organism>
<dbReference type="Proteomes" id="UP001218188">
    <property type="component" value="Unassembled WGS sequence"/>
</dbReference>
<accession>A0AAD6S7M4</accession>
<keyword evidence="2" id="KW-1185">Reference proteome</keyword>
<dbReference type="EMBL" id="JARJCM010000236">
    <property type="protein sequence ID" value="KAJ7021295.1"/>
    <property type="molecule type" value="Genomic_DNA"/>
</dbReference>
<proteinExistence type="predicted"/>
<gene>
    <name evidence="1" type="ORF">C8F04DRAFT_1141353</name>
</gene>
<comment type="caution">
    <text evidence="1">The sequence shown here is derived from an EMBL/GenBank/DDBJ whole genome shotgun (WGS) entry which is preliminary data.</text>
</comment>
<reference evidence="1" key="1">
    <citation type="submission" date="2023-03" db="EMBL/GenBank/DDBJ databases">
        <title>Massive genome expansion in bonnet fungi (Mycena s.s.) driven by repeated elements and novel gene families across ecological guilds.</title>
        <authorList>
            <consortium name="Lawrence Berkeley National Laboratory"/>
            <person name="Harder C.B."/>
            <person name="Miyauchi S."/>
            <person name="Viragh M."/>
            <person name="Kuo A."/>
            <person name="Thoen E."/>
            <person name="Andreopoulos B."/>
            <person name="Lu D."/>
            <person name="Skrede I."/>
            <person name="Drula E."/>
            <person name="Henrissat B."/>
            <person name="Morin E."/>
            <person name="Kohler A."/>
            <person name="Barry K."/>
            <person name="LaButti K."/>
            <person name="Morin E."/>
            <person name="Salamov A."/>
            <person name="Lipzen A."/>
            <person name="Mereny Z."/>
            <person name="Hegedus B."/>
            <person name="Baldrian P."/>
            <person name="Stursova M."/>
            <person name="Weitz H."/>
            <person name="Taylor A."/>
            <person name="Grigoriev I.V."/>
            <person name="Nagy L.G."/>
            <person name="Martin F."/>
            <person name="Kauserud H."/>
        </authorList>
    </citation>
    <scope>NUCLEOTIDE SEQUENCE</scope>
    <source>
        <strain evidence="1">CBHHK200</strain>
    </source>
</reference>
<protein>
    <submittedName>
        <fullName evidence="1">Uncharacterized protein</fullName>
    </submittedName>
</protein>
<dbReference type="AlphaFoldDB" id="A0AAD6S7M4"/>
<evidence type="ECO:0000313" key="1">
    <source>
        <dbReference type="EMBL" id="KAJ7021295.1"/>
    </source>
</evidence>
<name>A0AAD6S7M4_9AGAR</name>
<evidence type="ECO:0000313" key="2">
    <source>
        <dbReference type="Proteomes" id="UP001218188"/>
    </source>
</evidence>
<sequence>MPSAVLVAMDTWLNTKLEFIAEAWRQKGGWEGWSQVEIAFMLKAAYKDNCTVEREDHKKADVVLTLHGAGGHESLEVLELKCLGERRELSEFIKSVMEDITKIQEGTFKVGDVRPWAMVLVVNEDSKKKIKKEMEARRRWVNDGTGPPIMIDHVNEYHYTAGDIVVYLLVFLMPVNLEVDNLSALGVAI</sequence>